<feature type="coiled-coil region" evidence="1">
    <location>
        <begin position="60"/>
        <end position="87"/>
    </location>
</feature>
<reference evidence="3" key="1">
    <citation type="submission" date="2022-02" db="EMBL/GenBank/DDBJ databases">
        <title>Corynebacterium sp. from urogenital microbiome.</title>
        <authorList>
            <person name="Cappelli E.A."/>
            <person name="Ribeiro T.G."/>
            <person name="Peixe L."/>
        </authorList>
    </citation>
    <scope>NUCLEOTIDE SEQUENCE</scope>
    <source>
        <strain evidence="3">C21Ua_68</strain>
    </source>
</reference>
<evidence type="ECO:0000256" key="1">
    <source>
        <dbReference type="SAM" id="Coils"/>
    </source>
</evidence>
<dbReference type="AlphaFoldDB" id="A0A9X3LYZ9"/>
<gene>
    <name evidence="3" type="ORF">L8V22_09040</name>
</gene>
<sequence>MMPVDGPLATIIVAIIGVAGTVIGSVLTERNQQKKAELETRGPEWESFTKSIREWTNEQLEARDKSIDEMRVEIAELRDKLEVWKSRYFIAVNHIRQWRVRHPESVADLPIPSELENDF</sequence>
<keyword evidence="2" id="KW-0472">Membrane</keyword>
<name>A0A9X3LYZ9_9CORY</name>
<protein>
    <submittedName>
        <fullName evidence="3">Uncharacterized protein</fullName>
    </submittedName>
</protein>
<accession>A0A9X3LYZ9</accession>
<keyword evidence="1" id="KW-0175">Coiled coil</keyword>
<proteinExistence type="predicted"/>
<keyword evidence="2" id="KW-0812">Transmembrane</keyword>
<keyword evidence="2" id="KW-1133">Transmembrane helix</keyword>
<evidence type="ECO:0000256" key="2">
    <source>
        <dbReference type="SAM" id="Phobius"/>
    </source>
</evidence>
<evidence type="ECO:0000313" key="3">
    <source>
        <dbReference type="EMBL" id="MCZ9296696.1"/>
    </source>
</evidence>
<dbReference type="RefSeq" id="WP_269966481.1">
    <property type="nucleotide sequence ID" value="NZ_JAKMUZ010000017.1"/>
</dbReference>
<dbReference type="EMBL" id="JAKMUZ010000017">
    <property type="protein sequence ID" value="MCZ9296696.1"/>
    <property type="molecule type" value="Genomic_DNA"/>
</dbReference>
<dbReference type="Proteomes" id="UP001146439">
    <property type="component" value="Unassembled WGS sequence"/>
</dbReference>
<evidence type="ECO:0000313" key="4">
    <source>
        <dbReference type="Proteomes" id="UP001146439"/>
    </source>
</evidence>
<comment type="caution">
    <text evidence="3">The sequence shown here is derived from an EMBL/GenBank/DDBJ whole genome shotgun (WGS) entry which is preliminary data.</text>
</comment>
<feature type="transmembrane region" description="Helical" evidence="2">
    <location>
        <begin position="6"/>
        <end position="27"/>
    </location>
</feature>
<organism evidence="3 4">
    <name type="scientific">Corynebacterium yonathiae</name>
    <dbReference type="NCBI Taxonomy" id="2913504"/>
    <lineage>
        <taxon>Bacteria</taxon>
        <taxon>Bacillati</taxon>
        <taxon>Actinomycetota</taxon>
        <taxon>Actinomycetes</taxon>
        <taxon>Mycobacteriales</taxon>
        <taxon>Corynebacteriaceae</taxon>
        <taxon>Corynebacterium</taxon>
    </lineage>
</organism>